<dbReference type="STRING" id="3983.A0A2C9VDX9"/>
<protein>
    <submittedName>
        <fullName evidence="1">Uncharacterized protein</fullName>
    </submittedName>
</protein>
<dbReference type="PANTHER" id="PTHR34676:SF8">
    <property type="entry name" value="TRANSMEMBRANE PROTEIN"/>
    <property type="match status" value="1"/>
</dbReference>
<dbReference type="EMBL" id="CM004394">
    <property type="protein sequence ID" value="OAY43372.1"/>
    <property type="molecule type" value="Genomic_DNA"/>
</dbReference>
<accession>A0A2C9VDX9</accession>
<proteinExistence type="predicted"/>
<sequence length="164" mass="19268">MTSSSNSASIPTPLARGYSIIRPPLFNGCESAKEVWNKLEVTYEGTNQVKKSKASLLVRDFELFEMKPGETIIEVSPSFEEAELVKRILRSLPKSWEEKTTVIFDTKNFTKYTYDELIGSLIAHKMMFKKEITEKRKRQERYSFKIRKANRQQKEIYCFKDRHK</sequence>
<evidence type="ECO:0000313" key="1">
    <source>
        <dbReference type="EMBL" id="OAY43372.1"/>
    </source>
</evidence>
<organism evidence="1">
    <name type="scientific">Manihot esculenta</name>
    <name type="common">Cassava</name>
    <name type="synonym">Jatropha manihot</name>
    <dbReference type="NCBI Taxonomy" id="3983"/>
    <lineage>
        <taxon>Eukaryota</taxon>
        <taxon>Viridiplantae</taxon>
        <taxon>Streptophyta</taxon>
        <taxon>Embryophyta</taxon>
        <taxon>Tracheophyta</taxon>
        <taxon>Spermatophyta</taxon>
        <taxon>Magnoliopsida</taxon>
        <taxon>eudicotyledons</taxon>
        <taxon>Gunneridae</taxon>
        <taxon>Pentapetalae</taxon>
        <taxon>rosids</taxon>
        <taxon>fabids</taxon>
        <taxon>Malpighiales</taxon>
        <taxon>Euphorbiaceae</taxon>
        <taxon>Crotonoideae</taxon>
        <taxon>Manihoteae</taxon>
        <taxon>Manihot</taxon>
    </lineage>
</organism>
<reference evidence="1" key="1">
    <citation type="submission" date="2016-02" db="EMBL/GenBank/DDBJ databases">
        <title>WGS assembly of Manihot esculenta.</title>
        <authorList>
            <person name="Bredeson J.V."/>
            <person name="Prochnik S.E."/>
            <person name="Lyons J.B."/>
            <person name="Schmutz J."/>
            <person name="Grimwood J."/>
            <person name="Vrebalov J."/>
            <person name="Bart R.S."/>
            <person name="Amuge T."/>
            <person name="Ferguson M.E."/>
            <person name="Green R."/>
            <person name="Putnam N."/>
            <person name="Stites J."/>
            <person name="Rounsley S."/>
            <person name="Rokhsar D.S."/>
        </authorList>
    </citation>
    <scope>NUCLEOTIDE SEQUENCE [LARGE SCALE GENOMIC DNA]</scope>
    <source>
        <tissue evidence="1">Leaf</tissue>
    </source>
</reference>
<gene>
    <name evidence="1" type="ORF">MANES_08G064900</name>
</gene>
<dbReference type="AlphaFoldDB" id="A0A2C9VDX9"/>
<name>A0A2C9VDX9_MANES</name>
<dbReference type="PANTHER" id="PTHR34676">
    <property type="entry name" value="DUF4219 DOMAIN-CONTAINING PROTEIN-RELATED"/>
    <property type="match status" value="1"/>
</dbReference>
<dbReference type="Pfam" id="PF14223">
    <property type="entry name" value="Retrotran_gag_2"/>
    <property type="match status" value="1"/>
</dbReference>